<proteinExistence type="inferred from homology"/>
<dbReference type="InterPro" id="IPR003280">
    <property type="entry name" value="2pore_dom_K_chnl"/>
</dbReference>
<evidence type="ECO:0000256" key="13">
    <source>
        <dbReference type="PIRNR" id="PIRNR038061"/>
    </source>
</evidence>
<evidence type="ECO:0000256" key="4">
    <source>
        <dbReference type="ARBA" id="ARBA00022538"/>
    </source>
</evidence>
<dbReference type="PRINTS" id="PR01333">
    <property type="entry name" value="2POREKCHANEL"/>
</dbReference>
<keyword evidence="7 13" id="KW-0630">Potassium</keyword>
<dbReference type="InterPro" id="IPR013099">
    <property type="entry name" value="K_chnl_dom"/>
</dbReference>
<evidence type="ECO:0000256" key="16">
    <source>
        <dbReference type="SAM" id="Phobius"/>
    </source>
</evidence>
<evidence type="ECO:0000256" key="1">
    <source>
        <dbReference type="ARBA" id="ARBA00004141"/>
    </source>
</evidence>
<keyword evidence="5 14" id="KW-0812">Transmembrane</keyword>
<evidence type="ECO:0000256" key="5">
    <source>
        <dbReference type="ARBA" id="ARBA00022692"/>
    </source>
</evidence>
<dbReference type="PANTHER" id="PTHR11003">
    <property type="entry name" value="POTASSIUM CHANNEL, SUBFAMILY K"/>
    <property type="match status" value="1"/>
</dbReference>
<keyword evidence="8 16" id="KW-1133">Transmembrane helix</keyword>
<evidence type="ECO:0000256" key="8">
    <source>
        <dbReference type="ARBA" id="ARBA00022989"/>
    </source>
</evidence>
<evidence type="ECO:0000256" key="14">
    <source>
        <dbReference type="RuleBase" id="RU003857"/>
    </source>
</evidence>
<dbReference type="GO" id="GO:0030322">
    <property type="term" value="P:stabilization of membrane potential"/>
    <property type="evidence" value="ECO:0007669"/>
    <property type="project" value="TreeGrafter"/>
</dbReference>
<dbReference type="AlphaFoldDB" id="A0A7D9IY20"/>
<dbReference type="Gene3D" id="1.10.287.70">
    <property type="match status" value="1"/>
</dbReference>
<feature type="transmembrane region" description="Helical" evidence="16">
    <location>
        <begin position="12"/>
        <end position="31"/>
    </location>
</feature>
<dbReference type="InterPro" id="IPR003092">
    <property type="entry name" value="2pore_dom_K_chnl_TASK"/>
</dbReference>
<dbReference type="PRINTS" id="PR01586">
    <property type="entry name" value="TWIKCHANNEL"/>
</dbReference>
<evidence type="ECO:0000256" key="2">
    <source>
        <dbReference type="ARBA" id="ARBA00006666"/>
    </source>
</evidence>
<dbReference type="Pfam" id="PF07885">
    <property type="entry name" value="Ion_trans_2"/>
    <property type="match status" value="2"/>
</dbReference>
<feature type="transmembrane region" description="Helical" evidence="16">
    <location>
        <begin position="199"/>
        <end position="217"/>
    </location>
</feature>
<dbReference type="OrthoDB" id="297496at2759"/>
<feature type="transmembrane region" description="Helical" evidence="16">
    <location>
        <begin position="119"/>
        <end position="140"/>
    </location>
</feature>
<comment type="caution">
    <text evidence="18">The sequence shown here is derived from an EMBL/GenBank/DDBJ whole genome shotgun (WGS) entry which is preliminary data.</text>
</comment>
<keyword evidence="9 13" id="KW-0406">Ion transport</keyword>
<dbReference type="Proteomes" id="UP001152795">
    <property type="component" value="Unassembled WGS sequence"/>
</dbReference>
<keyword evidence="6 13" id="KW-0631">Potassium channel</keyword>
<keyword evidence="3 13" id="KW-0813">Transport</keyword>
<keyword evidence="10 13" id="KW-0472">Membrane</keyword>
<accession>A0A7D9IY20</accession>
<evidence type="ECO:0000256" key="9">
    <source>
        <dbReference type="ARBA" id="ARBA00023065"/>
    </source>
</evidence>
<keyword evidence="4 13" id="KW-0633">Potassium transport</keyword>
<evidence type="ECO:0000256" key="3">
    <source>
        <dbReference type="ARBA" id="ARBA00022448"/>
    </source>
</evidence>
<sequence>MAIERGTIRLLIFVLIYVFYLCIGSLIFATLEAPVEEAELDKLKELREQFLDKNQCVNNEDLEHYVLRVIQAVKHGIKPIRNLTTFPSWNFASAFLYSGTLVTTIGYGDIAPVSDKGKVFTIIFALFGIPMTAILLTAIVERMLGVVDIIEHWMSRHYFTQPNFPKSVIRAVNVSLLVVLIVTLILLLPALFFTLTENWGYFDALYFCFITLTTVGLGDYTPGDGEAWLGSKYRNVYKILCVLYFLIGLSFVVLILEMCAKVPEDHPGMLFTCHKPMLDDDDDTELKPLRSTPEHERYGENEDTNDSRNTTQYQALSGEDKDRPYPSP</sequence>
<feature type="transmembrane region" description="Helical" evidence="16">
    <location>
        <begin position="168"/>
        <end position="192"/>
    </location>
</feature>
<dbReference type="PIRSF" id="PIRSF038061">
    <property type="entry name" value="K_channel_subfamily_K_type"/>
    <property type="match status" value="1"/>
</dbReference>
<evidence type="ECO:0000256" key="15">
    <source>
        <dbReference type="SAM" id="MobiDB-lite"/>
    </source>
</evidence>
<name>A0A7D9IY20_PARCT</name>
<comment type="subcellular location">
    <subcellularLocation>
        <location evidence="1">Membrane</location>
        <topology evidence="1">Multi-pass membrane protein</topology>
    </subcellularLocation>
</comment>
<evidence type="ECO:0000256" key="11">
    <source>
        <dbReference type="ARBA" id="ARBA00023180"/>
    </source>
</evidence>
<dbReference type="EMBL" id="CACRXK020008950">
    <property type="protein sequence ID" value="CAB4016048.1"/>
    <property type="molecule type" value="Genomic_DNA"/>
</dbReference>
<feature type="compositionally biased region" description="Basic and acidic residues" evidence="15">
    <location>
        <begin position="318"/>
        <end position="328"/>
    </location>
</feature>
<keyword evidence="12 14" id="KW-0407">Ion channel</keyword>
<gene>
    <name evidence="18" type="ORF">PACLA_8A020730</name>
</gene>
<evidence type="ECO:0000256" key="7">
    <source>
        <dbReference type="ARBA" id="ARBA00022958"/>
    </source>
</evidence>
<feature type="transmembrane region" description="Helical" evidence="16">
    <location>
        <begin position="89"/>
        <end position="107"/>
    </location>
</feature>
<keyword evidence="11" id="KW-0325">Glycoprotein</keyword>
<evidence type="ECO:0000256" key="6">
    <source>
        <dbReference type="ARBA" id="ARBA00022826"/>
    </source>
</evidence>
<evidence type="ECO:0000256" key="12">
    <source>
        <dbReference type="ARBA" id="ARBA00023303"/>
    </source>
</evidence>
<feature type="domain" description="Potassium channel" evidence="17">
    <location>
        <begin position="85"/>
        <end position="143"/>
    </location>
</feature>
<feature type="transmembrane region" description="Helical" evidence="16">
    <location>
        <begin position="237"/>
        <end position="256"/>
    </location>
</feature>
<dbReference type="SUPFAM" id="SSF81324">
    <property type="entry name" value="Voltage-gated potassium channels"/>
    <property type="match status" value="2"/>
</dbReference>
<dbReference type="GO" id="GO:0015271">
    <property type="term" value="F:outward rectifier potassium channel activity"/>
    <property type="evidence" value="ECO:0007669"/>
    <property type="project" value="TreeGrafter"/>
</dbReference>
<evidence type="ECO:0000259" key="17">
    <source>
        <dbReference type="Pfam" id="PF07885"/>
    </source>
</evidence>
<dbReference type="PANTHER" id="PTHR11003:SF249">
    <property type="entry name" value="TWO PORE POTASSIUM CHANNEL PROTEIN SUP-9"/>
    <property type="match status" value="1"/>
</dbReference>
<evidence type="ECO:0000256" key="10">
    <source>
        <dbReference type="ARBA" id="ARBA00023136"/>
    </source>
</evidence>
<dbReference type="InterPro" id="IPR005408">
    <property type="entry name" value="2pore_dom_K_chnl_TWIK"/>
</dbReference>
<feature type="region of interest" description="Disordered" evidence="15">
    <location>
        <begin position="282"/>
        <end position="328"/>
    </location>
</feature>
<organism evidence="18 19">
    <name type="scientific">Paramuricea clavata</name>
    <name type="common">Red gorgonian</name>
    <name type="synonym">Violescent sea-whip</name>
    <dbReference type="NCBI Taxonomy" id="317549"/>
    <lineage>
        <taxon>Eukaryota</taxon>
        <taxon>Metazoa</taxon>
        <taxon>Cnidaria</taxon>
        <taxon>Anthozoa</taxon>
        <taxon>Octocorallia</taxon>
        <taxon>Malacalcyonacea</taxon>
        <taxon>Plexauridae</taxon>
        <taxon>Paramuricea</taxon>
    </lineage>
</organism>
<dbReference type="GO" id="GO:0022841">
    <property type="term" value="F:potassium ion leak channel activity"/>
    <property type="evidence" value="ECO:0007669"/>
    <property type="project" value="TreeGrafter"/>
</dbReference>
<evidence type="ECO:0000313" key="19">
    <source>
        <dbReference type="Proteomes" id="UP001152795"/>
    </source>
</evidence>
<protein>
    <submittedName>
        <fullName evidence="18">Potassium channel subfamily K member 1-like</fullName>
    </submittedName>
</protein>
<evidence type="ECO:0000313" key="18">
    <source>
        <dbReference type="EMBL" id="CAB4016048.1"/>
    </source>
</evidence>
<comment type="similarity">
    <text evidence="2 14">Belongs to the two pore domain potassium channel (TC 1.A.1.8) family.</text>
</comment>
<feature type="compositionally biased region" description="Basic and acidic residues" evidence="15">
    <location>
        <begin position="285"/>
        <end position="300"/>
    </location>
</feature>
<dbReference type="GO" id="GO:0005886">
    <property type="term" value="C:plasma membrane"/>
    <property type="evidence" value="ECO:0007669"/>
    <property type="project" value="TreeGrafter"/>
</dbReference>
<feature type="domain" description="Potassium channel" evidence="17">
    <location>
        <begin position="181"/>
        <end position="262"/>
    </location>
</feature>
<reference evidence="18" key="1">
    <citation type="submission" date="2020-04" db="EMBL/GenBank/DDBJ databases">
        <authorList>
            <person name="Alioto T."/>
            <person name="Alioto T."/>
            <person name="Gomez Garrido J."/>
        </authorList>
    </citation>
    <scope>NUCLEOTIDE SEQUENCE</scope>
    <source>
        <strain evidence="18">A484AB</strain>
    </source>
</reference>
<keyword evidence="19" id="KW-1185">Reference proteome</keyword>